<sequence>MRFTALLLAIFSSGVLAQNGLFQNTTFPQTFDAFLPSNFSDLLALAKFRPGYVPFETLRAVPLDAEHAASFEYSQKLTPPEGFLHTLRTYYFSLALLANGFPSGTPGVPQISFEELNRRLYHTCLLHDLGWTMTPEGRAHPAHAMTFELHGAFMAYEYLHNAAPDLDAHQVGDIVESIVLHTSEWASGMSSAVKTLLTLTANFDIFGYNATVPGPYAQLLNRQTVAEVEKEYPRGSFVNDLKVIFDREFALKPDCLVSHFPGGRDIFFQDMAVGDCGTGCAWR</sequence>
<name>A0AAD6XQM1_9AGAR</name>
<feature type="chain" id="PRO_5042074273" description="HD domain-containing protein" evidence="1">
    <location>
        <begin position="18"/>
        <end position="283"/>
    </location>
</feature>
<dbReference type="SUPFAM" id="SSF109604">
    <property type="entry name" value="HD-domain/PDEase-like"/>
    <property type="match status" value="1"/>
</dbReference>
<feature type="signal peptide" evidence="1">
    <location>
        <begin position="1"/>
        <end position="17"/>
    </location>
</feature>
<dbReference type="AlphaFoldDB" id="A0AAD6XQM1"/>
<reference evidence="2" key="1">
    <citation type="submission" date="2023-03" db="EMBL/GenBank/DDBJ databases">
        <title>Massive genome expansion in bonnet fungi (Mycena s.s.) driven by repeated elements and novel gene families across ecological guilds.</title>
        <authorList>
            <consortium name="Lawrence Berkeley National Laboratory"/>
            <person name="Harder C.B."/>
            <person name="Miyauchi S."/>
            <person name="Viragh M."/>
            <person name="Kuo A."/>
            <person name="Thoen E."/>
            <person name="Andreopoulos B."/>
            <person name="Lu D."/>
            <person name="Skrede I."/>
            <person name="Drula E."/>
            <person name="Henrissat B."/>
            <person name="Morin E."/>
            <person name="Kohler A."/>
            <person name="Barry K."/>
            <person name="LaButti K."/>
            <person name="Morin E."/>
            <person name="Salamov A."/>
            <person name="Lipzen A."/>
            <person name="Mereny Z."/>
            <person name="Hegedus B."/>
            <person name="Baldrian P."/>
            <person name="Stursova M."/>
            <person name="Weitz H."/>
            <person name="Taylor A."/>
            <person name="Grigoriev I.V."/>
            <person name="Nagy L.G."/>
            <person name="Martin F."/>
            <person name="Kauserud H."/>
        </authorList>
    </citation>
    <scope>NUCLEOTIDE SEQUENCE</scope>
    <source>
        <strain evidence="2">CBHHK173m</strain>
    </source>
</reference>
<organism evidence="2 3">
    <name type="scientific">Mycena belliarum</name>
    <dbReference type="NCBI Taxonomy" id="1033014"/>
    <lineage>
        <taxon>Eukaryota</taxon>
        <taxon>Fungi</taxon>
        <taxon>Dikarya</taxon>
        <taxon>Basidiomycota</taxon>
        <taxon>Agaricomycotina</taxon>
        <taxon>Agaricomycetes</taxon>
        <taxon>Agaricomycetidae</taxon>
        <taxon>Agaricales</taxon>
        <taxon>Marasmiineae</taxon>
        <taxon>Mycenaceae</taxon>
        <taxon>Mycena</taxon>
    </lineage>
</organism>
<keyword evidence="3" id="KW-1185">Reference proteome</keyword>
<dbReference type="Proteomes" id="UP001222325">
    <property type="component" value="Unassembled WGS sequence"/>
</dbReference>
<protein>
    <recommendedName>
        <fullName evidence="4">HD domain-containing protein</fullName>
    </recommendedName>
</protein>
<gene>
    <name evidence="2" type="ORF">B0H15DRAFT_474944</name>
</gene>
<dbReference type="PANTHER" id="PTHR35569">
    <property type="entry name" value="CYANAMIDE HYDRATASE DDI2-RELATED"/>
    <property type="match status" value="1"/>
</dbReference>
<evidence type="ECO:0008006" key="4">
    <source>
        <dbReference type="Google" id="ProtNLM"/>
    </source>
</evidence>
<keyword evidence="1" id="KW-0732">Signal</keyword>
<evidence type="ECO:0000256" key="1">
    <source>
        <dbReference type="SAM" id="SignalP"/>
    </source>
</evidence>
<dbReference type="PANTHER" id="PTHR35569:SF1">
    <property type="entry name" value="CYANAMIDE HYDRATASE DDI2-RELATED"/>
    <property type="match status" value="1"/>
</dbReference>
<evidence type="ECO:0000313" key="3">
    <source>
        <dbReference type="Proteomes" id="UP001222325"/>
    </source>
</evidence>
<accession>A0AAD6XQM1</accession>
<evidence type="ECO:0000313" key="2">
    <source>
        <dbReference type="EMBL" id="KAJ7080958.1"/>
    </source>
</evidence>
<dbReference type="EMBL" id="JARJCN010000052">
    <property type="protein sequence ID" value="KAJ7080958.1"/>
    <property type="molecule type" value="Genomic_DNA"/>
</dbReference>
<proteinExistence type="predicted"/>
<comment type="caution">
    <text evidence="2">The sequence shown here is derived from an EMBL/GenBank/DDBJ whole genome shotgun (WGS) entry which is preliminary data.</text>
</comment>